<dbReference type="GO" id="GO:0005524">
    <property type="term" value="F:ATP binding"/>
    <property type="evidence" value="ECO:0007669"/>
    <property type="project" value="UniProtKB-KW"/>
</dbReference>
<dbReference type="InterPro" id="IPR009057">
    <property type="entry name" value="Homeodomain-like_sf"/>
</dbReference>
<evidence type="ECO:0000256" key="1">
    <source>
        <dbReference type="ARBA" id="ARBA00022741"/>
    </source>
</evidence>
<evidence type="ECO:0000313" key="10">
    <source>
        <dbReference type="Proteomes" id="UP000319783"/>
    </source>
</evidence>
<dbReference type="PROSITE" id="PS00688">
    <property type="entry name" value="SIGMA54_INTERACT_3"/>
    <property type="match status" value="1"/>
</dbReference>
<proteinExistence type="predicted"/>
<dbReference type="AlphaFoldDB" id="A0A533QED7"/>
<dbReference type="InterPro" id="IPR001789">
    <property type="entry name" value="Sig_transdc_resp-reg_receiver"/>
</dbReference>
<dbReference type="FunFam" id="3.40.50.300:FF:000006">
    <property type="entry name" value="DNA-binding transcriptional regulator NtrC"/>
    <property type="match status" value="1"/>
</dbReference>
<dbReference type="Gene3D" id="3.40.50.2300">
    <property type="match status" value="1"/>
</dbReference>
<dbReference type="InterPro" id="IPR025944">
    <property type="entry name" value="Sigma_54_int_dom_CS"/>
</dbReference>
<dbReference type="SUPFAM" id="SSF52540">
    <property type="entry name" value="P-loop containing nucleoside triphosphate hydrolases"/>
    <property type="match status" value="1"/>
</dbReference>
<evidence type="ECO:0000256" key="6">
    <source>
        <dbReference type="PROSITE-ProRule" id="PRU00169"/>
    </source>
</evidence>
<dbReference type="Pfam" id="PF02954">
    <property type="entry name" value="HTH_8"/>
    <property type="match status" value="1"/>
</dbReference>
<dbReference type="InterPro" id="IPR002078">
    <property type="entry name" value="Sigma_54_int"/>
</dbReference>
<dbReference type="SMART" id="SM00448">
    <property type="entry name" value="REC"/>
    <property type="match status" value="1"/>
</dbReference>
<comment type="caution">
    <text evidence="9">The sequence shown here is derived from an EMBL/GenBank/DDBJ whole genome shotgun (WGS) entry which is preliminary data.</text>
</comment>
<evidence type="ECO:0000256" key="2">
    <source>
        <dbReference type="ARBA" id="ARBA00022840"/>
    </source>
</evidence>
<dbReference type="PANTHER" id="PTHR32071:SF113">
    <property type="entry name" value="ALGINATE BIOSYNTHESIS TRANSCRIPTIONAL REGULATORY PROTEIN ALGB"/>
    <property type="match status" value="1"/>
</dbReference>
<reference evidence="9 10" key="1">
    <citation type="submission" date="2019-04" db="EMBL/GenBank/DDBJ databases">
        <title>Genome of a novel bacterium Candidatus Jettenia ecosi reconstructed from metagenome of an anammox bioreactor.</title>
        <authorList>
            <person name="Mardanov A.V."/>
            <person name="Beletsky A.V."/>
            <person name="Ravin N.V."/>
            <person name="Botchkova E.A."/>
            <person name="Litti Y.V."/>
            <person name="Nozhevnikova A.N."/>
        </authorList>
    </citation>
    <scope>NUCLEOTIDE SEQUENCE [LARGE SCALE GENOMIC DNA]</scope>
    <source>
        <strain evidence="9">J2</strain>
    </source>
</reference>
<dbReference type="Proteomes" id="UP000319783">
    <property type="component" value="Unassembled WGS sequence"/>
</dbReference>
<protein>
    <submittedName>
        <fullName evidence="9">Two component, sigma54 specific, transcriptional regulator, Fis family</fullName>
    </submittedName>
</protein>
<dbReference type="PROSITE" id="PS50045">
    <property type="entry name" value="SIGMA54_INTERACT_4"/>
    <property type="match status" value="1"/>
</dbReference>
<dbReference type="Pfam" id="PF00072">
    <property type="entry name" value="Response_reg"/>
    <property type="match status" value="1"/>
</dbReference>
<dbReference type="Pfam" id="PF25601">
    <property type="entry name" value="AAA_lid_14"/>
    <property type="match status" value="1"/>
</dbReference>
<evidence type="ECO:0000259" key="8">
    <source>
        <dbReference type="PROSITE" id="PS50110"/>
    </source>
</evidence>
<dbReference type="CDD" id="cd00009">
    <property type="entry name" value="AAA"/>
    <property type="match status" value="1"/>
</dbReference>
<dbReference type="PROSITE" id="PS50110">
    <property type="entry name" value="RESPONSE_REGULATORY"/>
    <property type="match status" value="1"/>
</dbReference>
<dbReference type="SMART" id="SM00382">
    <property type="entry name" value="AAA"/>
    <property type="match status" value="1"/>
</dbReference>
<feature type="modified residue" description="4-aspartylphosphate" evidence="6">
    <location>
        <position position="51"/>
    </location>
</feature>
<keyword evidence="1" id="KW-0547">Nucleotide-binding</keyword>
<keyword evidence="2" id="KW-0067">ATP-binding</keyword>
<dbReference type="GO" id="GO:0043565">
    <property type="term" value="F:sequence-specific DNA binding"/>
    <property type="evidence" value="ECO:0007669"/>
    <property type="project" value="InterPro"/>
</dbReference>
<keyword evidence="3" id="KW-0805">Transcription regulation</keyword>
<feature type="domain" description="Response regulatory" evidence="8">
    <location>
        <begin position="3"/>
        <end position="116"/>
    </location>
</feature>
<dbReference type="EMBL" id="SULG01000065">
    <property type="protein sequence ID" value="TLD41051.1"/>
    <property type="molecule type" value="Genomic_DNA"/>
</dbReference>
<dbReference type="Pfam" id="PF00158">
    <property type="entry name" value="Sigma54_activat"/>
    <property type="match status" value="1"/>
</dbReference>
<accession>A0A533QED7</accession>
<dbReference type="InterPro" id="IPR058031">
    <property type="entry name" value="AAA_lid_NorR"/>
</dbReference>
<evidence type="ECO:0000259" key="7">
    <source>
        <dbReference type="PROSITE" id="PS50045"/>
    </source>
</evidence>
<dbReference type="GO" id="GO:0000160">
    <property type="term" value="P:phosphorelay signal transduction system"/>
    <property type="evidence" value="ECO:0007669"/>
    <property type="project" value="InterPro"/>
</dbReference>
<sequence>MKTILVVDDEIGILESFRMILKDTYRILTANDGLKALEILRNECVNLVILDIIMPGMAGLDVLKEINKTYHDIDTIIVTAIKTVKTAIDSMKLGASDYIVKPFDVEEIKLIIGKILHSRELSQEVAYLRSEINKDFEFNNIIGQCPTMRQIVDTVMRVAKGNSPALVRGESGTGKELIARAIHVQSSRNAKPFIAVSCPNLHDNLLESELFGHEKGAFTNATDKKTGRFELANGGTIFLDEISEMSLANQAKLLRVLQEYEFVRVGGTKTISIDVRLIAATNVDLKTAIAKGTFREDLFYRINVVPIDLPPLRERKEDIPLLINHYFQKYKKEFHSKAKRIHPSAMKLLENYLWPGNIRELKNVIERVLTLYGDSDVILGEHLPLEIRKEFDYPTSQNLANPVELSGIESLDETISRIEKEIIEKALQKANGRQTRAAQFLKTTRRILKYKMSKLGITM</sequence>
<gene>
    <name evidence="9" type="ORF">JETT_2697</name>
</gene>
<dbReference type="InterPro" id="IPR002197">
    <property type="entry name" value="HTH_Fis"/>
</dbReference>
<evidence type="ECO:0000256" key="3">
    <source>
        <dbReference type="ARBA" id="ARBA00023015"/>
    </source>
</evidence>
<evidence type="ECO:0000256" key="5">
    <source>
        <dbReference type="ARBA" id="ARBA00023163"/>
    </source>
</evidence>
<dbReference type="Gene3D" id="3.40.50.300">
    <property type="entry name" value="P-loop containing nucleotide triphosphate hydrolases"/>
    <property type="match status" value="1"/>
</dbReference>
<keyword evidence="5" id="KW-0804">Transcription</keyword>
<dbReference type="PROSITE" id="PS00676">
    <property type="entry name" value="SIGMA54_INTERACT_2"/>
    <property type="match status" value="1"/>
</dbReference>
<dbReference type="Gene3D" id="1.10.8.60">
    <property type="match status" value="1"/>
</dbReference>
<organism evidence="9 10">
    <name type="scientific">Candidatus Jettenia ecosi</name>
    <dbReference type="NCBI Taxonomy" id="2494326"/>
    <lineage>
        <taxon>Bacteria</taxon>
        <taxon>Pseudomonadati</taxon>
        <taxon>Planctomycetota</taxon>
        <taxon>Candidatus Brocadiia</taxon>
        <taxon>Candidatus Brocadiales</taxon>
        <taxon>Candidatus Brocadiaceae</taxon>
        <taxon>Candidatus Jettenia</taxon>
    </lineage>
</organism>
<dbReference type="InterPro" id="IPR027417">
    <property type="entry name" value="P-loop_NTPase"/>
</dbReference>
<dbReference type="SUPFAM" id="SSF52172">
    <property type="entry name" value="CheY-like"/>
    <property type="match status" value="1"/>
</dbReference>
<dbReference type="Gene3D" id="1.10.10.60">
    <property type="entry name" value="Homeodomain-like"/>
    <property type="match status" value="1"/>
</dbReference>
<dbReference type="GO" id="GO:0006355">
    <property type="term" value="P:regulation of DNA-templated transcription"/>
    <property type="evidence" value="ECO:0007669"/>
    <property type="project" value="InterPro"/>
</dbReference>
<keyword evidence="4" id="KW-0238">DNA-binding</keyword>
<keyword evidence="6" id="KW-0597">Phosphoprotein</keyword>
<feature type="domain" description="Sigma-54 factor interaction" evidence="7">
    <location>
        <begin position="141"/>
        <end position="370"/>
    </location>
</feature>
<evidence type="ECO:0000256" key="4">
    <source>
        <dbReference type="ARBA" id="ARBA00023125"/>
    </source>
</evidence>
<evidence type="ECO:0000313" key="9">
    <source>
        <dbReference type="EMBL" id="TLD41051.1"/>
    </source>
</evidence>
<dbReference type="PANTHER" id="PTHR32071">
    <property type="entry name" value="TRANSCRIPTIONAL REGULATORY PROTEIN"/>
    <property type="match status" value="1"/>
</dbReference>
<dbReference type="InterPro" id="IPR003593">
    <property type="entry name" value="AAA+_ATPase"/>
</dbReference>
<dbReference type="InterPro" id="IPR025943">
    <property type="entry name" value="Sigma_54_int_dom_ATP-bd_2"/>
</dbReference>
<dbReference type="SUPFAM" id="SSF46689">
    <property type="entry name" value="Homeodomain-like"/>
    <property type="match status" value="1"/>
</dbReference>
<name>A0A533QED7_9BACT</name>
<dbReference type="InterPro" id="IPR011006">
    <property type="entry name" value="CheY-like_superfamily"/>
</dbReference>
<dbReference type="PRINTS" id="PR01590">
    <property type="entry name" value="HTHFIS"/>
</dbReference>